<accession>A0A2K0TLH2</accession>
<evidence type="ECO:0000256" key="1">
    <source>
        <dbReference type="SAM" id="MobiDB-lite"/>
    </source>
</evidence>
<protein>
    <submittedName>
        <fullName evidence="2">Uncharacterized protein</fullName>
    </submittedName>
</protein>
<dbReference type="EMBL" id="MTYH01000016">
    <property type="protein sequence ID" value="PNP46379.1"/>
    <property type="molecule type" value="Genomic_DNA"/>
</dbReference>
<sequence>MSLYAAATRDRDFDYGDEEEEEQEKLSRQGSGRQPLVKEHMEVEENHHEKAHDEINSKAAKKRGTTWK</sequence>
<feature type="compositionally biased region" description="Basic residues" evidence="1">
    <location>
        <begin position="59"/>
        <end position="68"/>
    </location>
</feature>
<reference evidence="2 3" key="1">
    <citation type="submission" date="2017-02" db="EMBL/GenBank/DDBJ databases">
        <title>Genomes of Trichoderma spp. with biocontrol activity.</title>
        <authorList>
            <person name="Gardiner D."/>
            <person name="Kazan K."/>
            <person name="Vos C."/>
            <person name="Harvey P."/>
        </authorList>
    </citation>
    <scope>NUCLEOTIDE SEQUENCE [LARGE SCALE GENOMIC DNA]</scope>
    <source>
        <strain evidence="2 3">A5MH</strain>
    </source>
</reference>
<feature type="region of interest" description="Disordered" evidence="1">
    <location>
        <begin position="1"/>
        <end position="68"/>
    </location>
</feature>
<dbReference type="AlphaFoldDB" id="A0A2K0TLH2"/>
<proteinExistence type="predicted"/>
<gene>
    <name evidence="2" type="ORF">TGAMA5MH_02415</name>
</gene>
<evidence type="ECO:0000313" key="2">
    <source>
        <dbReference type="EMBL" id="PNP46379.1"/>
    </source>
</evidence>
<dbReference type="Proteomes" id="UP000236546">
    <property type="component" value="Unassembled WGS sequence"/>
</dbReference>
<feature type="compositionally biased region" description="Basic and acidic residues" evidence="1">
    <location>
        <begin position="36"/>
        <end position="56"/>
    </location>
</feature>
<evidence type="ECO:0000313" key="3">
    <source>
        <dbReference type="Proteomes" id="UP000236546"/>
    </source>
</evidence>
<name>A0A2K0TLH2_9HYPO</name>
<comment type="caution">
    <text evidence="2">The sequence shown here is derived from an EMBL/GenBank/DDBJ whole genome shotgun (WGS) entry which is preliminary data.</text>
</comment>
<organism evidence="2 3">
    <name type="scientific">Trichoderma gamsii</name>
    <dbReference type="NCBI Taxonomy" id="398673"/>
    <lineage>
        <taxon>Eukaryota</taxon>
        <taxon>Fungi</taxon>
        <taxon>Dikarya</taxon>
        <taxon>Ascomycota</taxon>
        <taxon>Pezizomycotina</taxon>
        <taxon>Sordariomycetes</taxon>
        <taxon>Hypocreomycetidae</taxon>
        <taxon>Hypocreales</taxon>
        <taxon>Hypocreaceae</taxon>
        <taxon>Trichoderma</taxon>
    </lineage>
</organism>